<dbReference type="InterPro" id="IPR001647">
    <property type="entry name" value="HTH_TetR"/>
</dbReference>
<organism evidence="5 6">
    <name type="scientific">Halalkalibacterium halodurans (strain ATCC BAA-125 / DSM 18197 / FERM 7344 / JCM 9153 / C-125)</name>
    <name type="common">Bacillus halodurans</name>
    <dbReference type="NCBI Taxonomy" id="272558"/>
    <lineage>
        <taxon>Bacteria</taxon>
        <taxon>Bacillati</taxon>
        <taxon>Bacillota</taxon>
        <taxon>Bacilli</taxon>
        <taxon>Bacillales</taxon>
        <taxon>Bacillaceae</taxon>
        <taxon>Halalkalibacterium (ex Joshi et al. 2022)</taxon>
    </lineage>
</organism>
<dbReference type="InterPro" id="IPR009057">
    <property type="entry name" value="Homeodomain-like_sf"/>
</dbReference>
<evidence type="ECO:0000256" key="3">
    <source>
        <dbReference type="PROSITE-ProRule" id="PRU00335"/>
    </source>
</evidence>
<keyword evidence="1" id="KW-0678">Repressor</keyword>
<dbReference type="OrthoDB" id="9812993at2"/>
<dbReference type="eggNOG" id="COG1309">
    <property type="taxonomic scope" value="Bacteria"/>
</dbReference>
<dbReference type="EMBL" id="BA000004">
    <property type="protein sequence ID" value="BAB05606.1"/>
    <property type="molecule type" value="Genomic_DNA"/>
</dbReference>
<evidence type="ECO:0000256" key="1">
    <source>
        <dbReference type="ARBA" id="ARBA00022491"/>
    </source>
</evidence>
<accession>Q9KBN8</accession>
<evidence type="ECO:0000313" key="6">
    <source>
        <dbReference type="Proteomes" id="UP000001258"/>
    </source>
</evidence>
<sequence>MREKERLIIERAMRLFIEKGFVATSIQEIASACGMAKGSLYSYFSSKEDILLAALRMYFQAVQSELMSFQQLGKEPREVFCQQLSYLLDHISSHKEFVDDQLLQQSVRIPEKVRKFLITKHYELHAFYLHGLQAIYGHEAKPYLHDLAIMLDGMLRSYMKILILNEQTFSSDDLVAFLLNRVDDLYQGLCANEEKPMMSELQMHRISKRVRAFVKEEEDSIAQLIHGMKQTLSTIPNSDDALLSIHVIEEELENDQPRYPVIKGMLSNLVGIKELETFVKELKRQMALK</sequence>
<dbReference type="PANTHER" id="PTHR43479:SF22">
    <property type="entry name" value="TRANSCRIPTIONAL REGULATOR, TETR FAMILY"/>
    <property type="match status" value="1"/>
</dbReference>
<dbReference type="SUPFAM" id="SSF46689">
    <property type="entry name" value="Homeodomain-like"/>
    <property type="match status" value="1"/>
</dbReference>
<dbReference type="InterPro" id="IPR050624">
    <property type="entry name" value="HTH-type_Tx_Regulator"/>
</dbReference>
<dbReference type="STRING" id="272558.gene:10727785"/>
<dbReference type="KEGG" id="bha:BH1887"/>
<keyword evidence="2 3" id="KW-0238">DNA-binding</keyword>
<proteinExistence type="predicted"/>
<gene>
    <name evidence="5" type="ordered locus">BH1887</name>
</gene>
<dbReference type="PRINTS" id="PR00455">
    <property type="entry name" value="HTHTETR"/>
</dbReference>
<feature type="DNA-binding region" description="H-T-H motif" evidence="3">
    <location>
        <begin position="25"/>
        <end position="44"/>
    </location>
</feature>
<dbReference type="Pfam" id="PF00440">
    <property type="entry name" value="TetR_N"/>
    <property type="match status" value="1"/>
</dbReference>
<dbReference type="HOGENOM" id="CLU_063824_1_1_9"/>
<reference evidence="5 6" key="1">
    <citation type="journal article" date="2000" name="Nucleic Acids Res.">
        <title>Complete genome sequence of the alkaliphilic bacterium Bacillus halodurans and genomic sequence comparison with Bacillus subtilis.</title>
        <authorList>
            <person name="Takami H."/>
            <person name="Nakasone K."/>
            <person name="Takaki Y."/>
            <person name="Maeno G."/>
            <person name="Sasaki R."/>
            <person name="Masui N."/>
            <person name="Fuji F."/>
            <person name="Hirama C."/>
            <person name="Nakamura Y."/>
            <person name="Ogasawara N."/>
            <person name="Kuhara S."/>
            <person name="Horikoshi K."/>
        </authorList>
    </citation>
    <scope>NUCLEOTIDE SEQUENCE [LARGE SCALE GENOMIC DNA]</scope>
    <source>
        <strain evidence="6">ATCC BAA-125 / DSM 18197 / FERM 7344 / JCM 9153 / C-125</strain>
    </source>
</reference>
<dbReference type="GO" id="GO:0003677">
    <property type="term" value="F:DNA binding"/>
    <property type="evidence" value="ECO:0007669"/>
    <property type="project" value="UniProtKB-UniRule"/>
</dbReference>
<dbReference type="PROSITE" id="PS50977">
    <property type="entry name" value="HTH_TETR_2"/>
    <property type="match status" value="1"/>
</dbReference>
<evidence type="ECO:0000313" key="5">
    <source>
        <dbReference type="EMBL" id="BAB05606.1"/>
    </source>
</evidence>
<dbReference type="Proteomes" id="UP000001258">
    <property type="component" value="Chromosome"/>
</dbReference>
<name>Q9KBN8_HALH5</name>
<feature type="domain" description="HTH tetR-type" evidence="4">
    <location>
        <begin position="2"/>
        <end position="62"/>
    </location>
</feature>
<dbReference type="PIR" id="G83885">
    <property type="entry name" value="G83885"/>
</dbReference>
<protein>
    <submittedName>
        <fullName evidence="5">BH1887 protein</fullName>
    </submittedName>
</protein>
<keyword evidence="6" id="KW-1185">Reference proteome</keyword>
<evidence type="ECO:0000259" key="4">
    <source>
        <dbReference type="PROSITE" id="PS50977"/>
    </source>
</evidence>
<dbReference type="PANTHER" id="PTHR43479">
    <property type="entry name" value="ACREF/ENVCD OPERON REPRESSOR-RELATED"/>
    <property type="match status" value="1"/>
</dbReference>
<dbReference type="AlphaFoldDB" id="Q9KBN8"/>
<dbReference type="Gene3D" id="1.10.357.10">
    <property type="entry name" value="Tetracycline Repressor, domain 2"/>
    <property type="match status" value="1"/>
</dbReference>
<evidence type="ECO:0000256" key="2">
    <source>
        <dbReference type="ARBA" id="ARBA00023125"/>
    </source>
</evidence>
<dbReference type="RefSeq" id="WP_010898048.1">
    <property type="nucleotide sequence ID" value="NC_002570.2"/>
</dbReference>